<reference evidence="3 4" key="1">
    <citation type="submission" date="2020-08" db="EMBL/GenBank/DDBJ databases">
        <title>Sequencing the genomes of 1000 actinobacteria strains.</title>
        <authorList>
            <person name="Klenk H.-P."/>
        </authorList>
    </citation>
    <scope>NUCLEOTIDE SEQUENCE [LARGE SCALE GENOMIC DNA]</scope>
    <source>
        <strain evidence="3 4">DSM 45582</strain>
    </source>
</reference>
<dbReference type="Proteomes" id="UP000580474">
    <property type="component" value="Unassembled WGS sequence"/>
</dbReference>
<proteinExistence type="predicted"/>
<keyword evidence="1" id="KW-0472">Membrane</keyword>
<evidence type="ECO:0000259" key="2">
    <source>
        <dbReference type="Pfam" id="PF08044"/>
    </source>
</evidence>
<dbReference type="AlphaFoldDB" id="A0A840NDI1"/>
<dbReference type="Pfam" id="PF08044">
    <property type="entry name" value="DUF1707"/>
    <property type="match status" value="1"/>
</dbReference>
<dbReference type="InterPro" id="IPR012551">
    <property type="entry name" value="DUF1707_SHOCT-like"/>
</dbReference>
<sequence length="150" mass="16420">MTHADVDTSTWILEHGGTRLSDSDRAQGQRLLNEHVAMGRLTSEEFGDRAVQVQHARTRSELLAAFQDLPRPHPRLDEPVELRRTAIPEPRADVPHLRYAVTATVSSCAVAGALGVLLLALQEPAVLFAAAGVLLTVYFALVILGHRTER</sequence>
<accession>A0A840NDI1</accession>
<comment type="caution">
    <text evidence="3">The sequence shown here is derived from an EMBL/GenBank/DDBJ whole genome shotgun (WGS) entry which is preliminary data.</text>
</comment>
<feature type="domain" description="DUF1707" evidence="2">
    <location>
        <begin position="18"/>
        <end position="70"/>
    </location>
</feature>
<name>A0A840NDI1_9PSEU</name>
<keyword evidence="1" id="KW-1133">Transmembrane helix</keyword>
<gene>
    <name evidence="3" type="ORF">BJ969_003484</name>
</gene>
<feature type="transmembrane region" description="Helical" evidence="1">
    <location>
        <begin position="125"/>
        <end position="144"/>
    </location>
</feature>
<keyword evidence="1" id="KW-0812">Transmembrane</keyword>
<evidence type="ECO:0000313" key="4">
    <source>
        <dbReference type="Proteomes" id="UP000580474"/>
    </source>
</evidence>
<keyword evidence="4" id="KW-1185">Reference proteome</keyword>
<dbReference type="RefSeq" id="WP_184479935.1">
    <property type="nucleotide sequence ID" value="NZ_JACHIV010000001.1"/>
</dbReference>
<dbReference type="EMBL" id="JACHIV010000001">
    <property type="protein sequence ID" value="MBB5070396.1"/>
    <property type="molecule type" value="Genomic_DNA"/>
</dbReference>
<protein>
    <recommendedName>
        <fullName evidence="2">DUF1707 domain-containing protein</fullName>
    </recommendedName>
</protein>
<evidence type="ECO:0000256" key="1">
    <source>
        <dbReference type="SAM" id="Phobius"/>
    </source>
</evidence>
<organism evidence="3 4">
    <name type="scientific">Saccharopolyspora gloriosae</name>
    <dbReference type="NCBI Taxonomy" id="455344"/>
    <lineage>
        <taxon>Bacteria</taxon>
        <taxon>Bacillati</taxon>
        <taxon>Actinomycetota</taxon>
        <taxon>Actinomycetes</taxon>
        <taxon>Pseudonocardiales</taxon>
        <taxon>Pseudonocardiaceae</taxon>
        <taxon>Saccharopolyspora</taxon>
    </lineage>
</organism>
<evidence type="ECO:0000313" key="3">
    <source>
        <dbReference type="EMBL" id="MBB5070396.1"/>
    </source>
</evidence>
<feature type="transmembrane region" description="Helical" evidence="1">
    <location>
        <begin position="99"/>
        <end position="119"/>
    </location>
</feature>